<dbReference type="Pfam" id="PF01041">
    <property type="entry name" value="DegT_DnrJ_EryC1"/>
    <property type="match status" value="1"/>
</dbReference>
<feature type="active site" description="Proton acceptor" evidence="1">
    <location>
        <position position="205"/>
    </location>
</feature>
<gene>
    <name evidence="4" type="ORF">ENS06_15010</name>
</gene>
<evidence type="ECO:0000313" key="4">
    <source>
        <dbReference type="EMBL" id="HFK98621.1"/>
    </source>
</evidence>
<keyword evidence="4" id="KW-0808">Transferase</keyword>
<keyword evidence="2 3" id="KW-0663">Pyridoxal phosphate</keyword>
<dbReference type="InterPro" id="IPR015424">
    <property type="entry name" value="PyrdxlP-dep_Trfase"/>
</dbReference>
<proteinExistence type="inferred from homology"/>
<organism evidence="4">
    <name type="scientific">Desulfacinum infernum</name>
    <dbReference type="NCBI Taxonomy" id="35837"/>
    <lineage>
        <taxon>Bacteria</taxon>
        <taxon>Pseudomonadati</taxon>
        <taxon>Thermodesulfobacteriota</taxon>
        <taxon>Syntrophobacteria</taxon>
        <taxon>Syntrophobacterales</taxon>
        <taxon>Syntrophobacteraceae</taxon>
        <taxon>Desulfacinum</taxon>
    </lineage>
</organism>
<keyword evidence="4" id="KW-0032">Aminotransferase</keyword>
<dbReference type="Gene3D" id="3.40.640.10">
    <property type="entry name" value="Type I PLP-dependent aspartate aminotransferase-like (Major domain)"/>
    <property type="match status" value="1"/>
</dbReference>
<dbReference type="GO" id="GO:0030170">
    <property type="term" value="F:pyridoxal phosphate binding"/>
    <property type="evidence" value="ECO:0007669"/>
    <property type="project" value="TreeGrafter"/>
</dbReference>
<dbReference type="InterPro" id="IPR015422">
    <property type="entry name" value="PyrdxlP-dep_Trfase_small"/>
</dbReference>
<dbReference type="InterPro" id="IPR000653">
    <property type="entry name" value="DegT/StrS_aminotransferase"/>
</dbReference>
<sequence length="385" mass="41436">MAFVDLKAQQRVLGDRLKQAIERVLDHGVFIMGPEIAELEKRLADFVGVKHAVTCSSGTDALLMPLMAWGIGPGDAVFTTPFTFIATAEVIALLGAVPVFVDVDPDTFNLDPELLARAVEAVKKADPQIYPLPRAATEGALRPRAVIPVDLFGLPADYASIHKTALHFGMDVLEDAAQSFGAMDAGGKRAGALAPCAATSFFPAKPLGCYGDGGAVLTDDDDLAEVVRSLRVHGKGGHKYDNVRIGINGRLDTIQAAILLAKMDVFSEELAAREAVAARYTEGLNGWVKTPKVPAGCRSAWAQYTIVADHRDKIQATLKEREIPTAIYYPKPLHRQKAFASLGYKPGDFPVAESLSEHVLSLPMHPYLQPDQIDYVIDAVRAALA</sequence>
<dbReference type="InterPro" id="IPR015421">
    <property type="entry name" value="PyrdxlP-dep_Trfase_major"/>
</dbReference>
<dbReference type="Gene3D" id="3.90.1150.10">
    <property type="entry name" value="Aspartate Aminotransferase, domain 1"/>
    <property type="match status" value="1"/>
</dbReference>
<comment type="similarity">
    <text evidence="3">Belongs to the DegT/DnrJ/EryC1 family.</text>
</comment>
<dbReference type="PANTHER" id="PTHR30244:SF42">
    <property type="entry name" value="UDP-2-ACETAMIDO-2-DEOXY-3-OXO-D-GLUCURONATE AMINOTRANSFERASE"/>
    <property type="match status" value="1"/>
</dbReference>
<dbReference type="SUPFAM" id="SSF53383">
    <property type="entry name" value="PLP-dependent transferases"/>
    <property type="match status" value="1"/>
</dbReference>
<dbReference type="GO" id="GO:0008483">
    <property type="term" value="F:transaminase activity"/>
    <property type="evidence" value="ECO:0007669"/>
    <property type="project" value="UniProtKB-KW"/>
</dbReference>
<accession>A0A832A5Y8</accession>
<comment type="caution">
    <text evidence="4">The sequence shown here is derived from an EMBL/GenBank/DDBJ whole genome shotgun (WGS) entry which is preliminary data.</text>
</comment>
<feature type="modified residue" description="N6-(pyridoxal phosphate)lysine" evidence="2">
    <location>
        <position position="205"/>
    </location>
</feature>
<dbReference type="GO" id="GO:0000271">
    <property type="term" value="P:polysaccharide biosynthetic process"/>
    <property type="evidence" value="ECO:0007669"/>
    <property type="project" value="TreeGrafter"/>
</dbReference>
<dbReference type="PIRSF" id="PIRSF000390">
    <property type="entry name" value="PLP_StrS"/>
    <property type="match status" value="1"/>
</dbReference>
<dbReference type="PANTHER" id="PTHR30244">
    <property type="entry name" value="TRANSAMINASE"/>
    <property type="match status" value="1"/>
</dbReference>
<dbReference type="CDD" id="cd00616">
    <property type="entry name" value="AHBA_syn"/>
    <property type="match status" value="1"/>
</dbReference>
<reference evidence="4" key="1">
    <citation type="journal article" date="2020" name="mSystems">
        <title>Genome- and Community-Level Interaction Insights into Carbon Utilization and Element Cycling Functions of Hydrothermarchaeota in Hydrothermal Sediment.</title>
        <authorList>
            <person name="Zhou Z."/>
            <person name="Liu Y."/>
            <person name="Xu W."/>
            <person name="Pan J."/>
            <person name="Luo Z.H."/>
            <person name="Li M."/>
        </authorList>
    </citation>
    <scope>NUCLEOTIDE SEQUENCE [LARGE SCALE GENOMIC DNA]</scope>
    <source>
        <strain evidence="4">SpSt-456</strain>
    </source>
</reference>
<evidence type="ECO:0000256" key="2">
    <source>
        <dbReference type="PIRSR" id="PIRSR000390-2"/>
    </source>
</evidence>
<dbReference type="EMBL" id="DSTK01000041">
    <property type="protein sequence ID" value="HFK98621.1"/>
    <property type="molecule type" value="Genomic_DNA"/>
</dbReference>
<evidence type="ECO:0000256" key="1">
    <source>
        <dbReference type="PIRSR" id="PIRSR000390-1"/>
    </source>
</evidence>
<evidence type="ECO:0000256" key="3">
    <source>
        <dbReference type="RuleBase" id="RU004508"/>
    </source>
</evidence>
<dbReference type="AlphaFoldDB" id="A0A832A5Y8"/>
<name>A0A832A5Y8_9BACT</name>
<protein>
    <submittedName>
        <fullName evidence="4">DegT/DnrJ/EryC1/StrS family aminotransferase</fullName>
    </submittedName>
</protein>